<evidence type="ECO:0000256" key="21">
    <source>
        <dbReference type="ARBA" id="ARBA00047899"/>
    </source>
</evidence>
<feature type="binding site" evidence="26">
    <location>
        <position position="724"/>
    </location>
    <ligand>
        <name>ATP</name>
        <dbReference type="ChEBI" id="CHEBI:30616"/>
    </ligand>
</feature>
<dbReference type="AlphaFoldDB" id="A0A8T0P645"/>
<comment type="catalytic activity">
    <reaction evidence="21">
        <text>L-threonyl-[protein] + ATP = O-phospho-L-threonyl-[protein] + ADP + H(+)</text>
        <dbReference type="Rhea" id="RHEA:46608"/>
        <dbReference type="Rhea" id="RHEA-COMP:11060"/>
        <dbReference type="Rhea" id="RHEA-COMP:11605"/>
        <dbReference type="ChEBI" id="CHEBI:15378"/>
        <dbReference type="ChEBI" id="CHEBI:30013"/>
        <dbReference type="ChEBI" id="CHEBI:30616"/>
        <dbReference type="ChEBI" id="CHEBI:61977"/>
        <dbReference type="ChEBI" id="CHEBI:456216"/>
        <dbReference type="EC" id="2.7.11.1"/>
    </reaction>
</comment>
<evidence type="ECO:0000256" key="13">
    <source>
        <dbReference type="ARBA" id="ARBA00022737"/>
    </source>
</evidence>
<feature type="chain" id="PRO_5035761974" description="Receptor kinase-like protein Xa21" evidence="28">
    <location>
        <begin position="24"/>
        <end position="1007"/>
    </location>
</feature>
<feature type="domain" description="Protein kinase" evidence="29">
    <location>
        <begin position="695"/>
        <end position="1004"/>
    </location>
</feature>
<evidence type="ECO:0000256" key="26">
    <source>
        <dbReference type="PROSITE-ProRule" id="PRU10141"/>
    </source>
</evidence>
<organism evidence="30 31">
    <name type="scientific">Panicum virgatum</name>
    <name type="common">Blackwell switchgrass</name>
    <dbReference type="NCBI Taxonomy" id="38727"/>
    <lineage>
        <taxon>Eukaryota</taxon>
        <taxon>Viridiplantae</taxon>
        <taxon>Streptophyta</taxon>
        <taxon>Embryophyta</taxon>
        <taxon>Tracheophyta</taxon>
        <taxon>Spermatophyta</taxon>
        <taxon>Magnoliopsida</taxon>
        <taxon>Liliopsida</taxon>
        <taxon>Poales</taxon>
        <taxon>Poaceae</taxon>
        <taxon>PACMAD clade</taxon>
        <taxon>Panicoideae</taxon>
        <taxon>Panicodae</taxon>
        <taxon>Paniceae</taxon>
        <taxon>Panicinae</taxon>
        <taxon>Panicum</taxon>
        <taxon>Panicum sect. Hiantes</taxon>
    </lineage>
</organism>
<dbReference type="InterPro" id="IPR000719">
    <property type="entry name" value="Prot_kinase_dom"/>
</dbReference>
<dbReference type="PANTHER" id="PTHR27008:SF537">
    <property type="entry name" value="OS11G0173432 PROTEIN"/>
    <property type="match status" value="1"/>
</dbReference>
<dbReference type="SUPFAM" id="SSF56112">
    <property type="entry name" value="Protein kinase-like (PK-like)"/>
    <property type="match status" value="1"/>
</dbReference>
<evidence type="ECO:0000256" key="3">
    <source>
        <dbReference type="ARBA" id="ARBA00004479"/>
    </source>
</evidence>
<keyword evidence="16 26" id="KW-0067">ATP-binding</keyword>
<evidence type="ECO:0000256" key="20">
    <source>
        <dbReference type="ARBA" id="ARBA00023180"/>
    </source>
</evidence>
<dbReference type="Proteomes" id="UP000823388">
    <property type="component" value="Chromosome 8N"/>
</dbReference>
<dbReference type="PROSITE" id="PS00108">
    <property type="entry name" value="PROTEIN_KINASE_ST"/>
    <property type="match status" value="1"/>
</dbReference>
<comment type="function">
    <text evidence="24">The processed protein kinase Xa21 chain released by protein cleavage after X.oryzae pv. oryzae protein Ax21 detection translocates into the nucleus where it can bind and regulate WRKY62, a transcription factor. Confers resistance to the bacterial pathogen X.oryzae pv. oryzae (Xoo).</text>
</comment>
<proteinExistence type="inferred from homology"/>
<dbReference type="FunFam" id="3.80.10.10:FF:000095">
    <property type="entry name" value="LRR receptor-like serine/threonine-protein kinase GSO1"/>
    <property type="match status" value="1"/>
</dbReference>
<keyword evidence="7" id="KW-0723">Serine/threonine-protein kinase</keyword>
<evidence type="ECO:0000256" key="5">
    <source>
        <dbReference type="ARBA" id="ARBA00012513"/>
    </source>
</evidence>
<keyword evidence="14 26" id="KW-0547">Nucleotide-binding</keyword>
<dbReference type="SUPFAM" id="SSF52058">
    <property type="entry name" value="L domain-like"/>
    <property type="match status" value="2"/>
</dbReference>
<keyword evidence="6" id="KW-1003">Cell membrane</keyword>
<evidence type="ECO:0000256" key="22">
    <source>
        <dbReference type="ARBA" id="ARBA00048679"/>
    </source>
</evidence>
<dbReference type="InterPro" id="IPR017441">
    <property type="entry name" value="Protein_kinase_ATP_BS"/>
</dbReference>
<evidence type="ECO:0000313" key="31">
    <source>
        <dbReference type="Proteomes" id="UP000823388"/>
    </source>
</evidence>
<name>A0A8T0P645_PANVG</name>
<evidence type="ECO:0000256" key="18">
    <source>
        <dbReference type="ARBA" id="ARBA00023136"/>
    </source>
</evidence>
<dbReference type="Pfam" id="PF00560">
    <property type="entry name" value="LRR_1"/>
    <property type="match status" value="4"/>
</dbReference>
<dbReference type="GO" id="GO:0004674">
    <property type="term" value="F:protein serine/threonine kinase activity"/>
    <property type="evidence" value="ECO:0007669"/>
    <property type="project" value="UniProtKB-KW"/>
</dbReference>
<dbReference type="GO" id="GO:0005886">
    <property type="term" value="C:plasma membrane"/>
    <property type="evidence" value="ECO:0007669"/>
    <property type="project" value="UniProtKB-SubCell"/>
</dbReference>
<evidence type="ECO:0000256" key="7">
    <source>
        <dbReference type="ARBA" id="ARBA00022527"/>
    </source>
</evidence>
<dbReference type="Pfam" id="PF00069">
    <property type="entry name" value="Pkinase"/>
    <property type="match status" value="1"/>
</dbReference>
<evidence type="ECO:0000256" key="14">
    <source>
        <dbReference type="ARBA" id="ARBA00022741"/>
    </source>
</evidence>
<keyword evidence="31" id="KW-1185">Reference proteome</keyword>
<keyword evidence="13" id="KW-0677">Repeat</keyword>
<evidence type="ECO:0000256" key="12">
    <source>
        <dbReference type="ARBA" id="ARBA00022729"/>
    </source>
</evidence>
<comment type="caution">
    <text evidence="30">The sequence shown here is derived from an EMBL/GenBank/DDBJ whole genome shotgun (WGS) entry which is preliminary data.</text>
</comment>
<dbReference type="PROSITE" id="PS50011">
    <property type="entry name" value="PROTEIN_KINASE_DOM"/>
    <property type="match status" value="1"/>
</dbReference>
<evidence type="ECO:0000259" key="29">
    <source>
        <dbReference type="PROSITE" id="PS50011"/>
    </source>
</evidence>
<dbReference type="Gene3D" id="3.80.10.10">
    <property type="entry name" value="Ribonuclease Inhibitor"/>
    <property type="match status" value="3"/>
</dbReference>
<dbReference type="InterPro" id="IPR032675">
    <property type="entry name" value="LRR_dom_sf"/>
</dbReference>
<dbReference type="InterPro" id="IPR001611">
    <property type="entry name" value="Leu-rich_rpt"/>
</dbReference>
<sequence length="1007" mass="110788">METITLGQLLFLLIICSVHVVLGSFNGNEIDRLSLVEFKKAITRDPQQVMLSWNDSTHFSNWEGVLCRVKNPHRVTSLNLSGRGLVGNISPSIGNLTFLRYLLLPNNGFMGEIPPPLGHLRRIRYTYLSNNTLQGEIPDFANCSNLQVLWLNGNRLVGQMPTYANLPPLLEELQISHNNLTGIIPPSISNITTLIELSIMFNNIDGEIPSEIGMFPMLQVFHSSVNKLSGRFQPAILNLSSLVKLNLASNYLNGEVPSNLGSSLPNLQKFGLSNNLFKGNFPISLVNASKLFLLDMSNNNFTGVVPSSIGKLKELSWLNLEYNQFHAHDKQDWDFIYSLFNCTKLQKLSLEANQLEGNIPISFGNLSVWLQVLFLGSNKISGRFPTGIENLRSLTALGMQENQFTGPIPEGLGTQNKLQRLSLSNNIFTGSIPSSLSNLSQLGQLLLDSNKLDGEIPPSLGNLKVLEILEISSNNLHGSMPKEIFSMPTTIQIGLSSNSLSGPLPLEIGKAVQLQYQHLSTNNLSSTIPDTLGNCESLEDIELDQNFFVGSIPASLGNIRNLEVLNMSHNQLSGSIPKSFGDLQFIEPLDLSFNHFEGEVPENGIFRNATAIHIDGNKWFCGGPELLHLPARSITHTMLKVVIPLASTVSLVAVIAVLSLFYKKRQKRKFMTIPSFGRSFPKVSYNVLARATDGFSASNLIGSGKYSFVYKGECFQDGNVVAIKVFSLNTRGAQKSFIAECNVMRNLRHRNLVHILTACSSIDSEGNDFKALIYEFMPRGDLHKVLYSNGGDENPSNLNHIMLGERLSIVVDVADALEYLHHNSQGSMVHCDLKPSNILLDENMMAHVGDFGLARFKVDPTASSLGDSNSTSSIAIKGTIGYVAPEYAGGGEVSMATNVYSFGVVLLEIFIRKRPTDDMLKDGLSIVSLTEMNFPDRVLEIVDSQLLQKLILGPETQTAVNEKIVQCLTSMLNIGLYCTKTSPSERISMQEVAAKLHGIKNAYLRGN</sequence>
<evidence type="ECO:0000256" key="24">
    <source>
        <dbReference type="ARBA" id="ARBA00056628"/>
    </source>
</evidence>
<feature type="signal peptide" evidence="28">
    <location>
        <begin position="1"/>
        <end position="23"/>
    </location>
</feature>
<evidence type="ECO:0000256" key="9">
    <source>
        <dbReference type="ARBA" id="ARBA00022614"/>
    </source>
</evidence>
<comment type="similarity">
    <text evidence="4">Belongs to the protein kinase superfamily. Ser/Thr protein kinase family.</text>
</comment>
<evidence type="ECO:0000256" key="25">
    <source>
        <dbReference type="ARBA" id="ARBA00072040"/>
    </source>
</evidence>
<evidence type="ECO:0000256" key="2">
    <source>
        <dbReference type="ARBA" id="ARBA00004389"/>
    </source>
</evidence>
<dbReference type="FunFam" id="1.10.510.10:FF:000358">
    <property type="entry name" value="Putative leucine-rich repeat receptor-like serine/threonine-protein kinase"/>
    <property type="match status" value="1"/>
</dbReference>
<evidence type="ECO:0000256" key="8">
    <source>
        <dbReference type="ARBA" id="ARBA00022553"/>
    </source>
</evidence>
<evidence type="ECO:0000256" key="6">
    <source>
        <dbReference type="ARBA" id="ARBA00022475"/>
    </source>
</evidence>
<evidence type="ECO:0000256" key="17">
    <source>
        <dbReference type="ARBA" id="ARBA00022989"/>
    </source>
</evidence>
<dbReference type="GO" id="GO:0005789">
    <property type="term" value="C:endoplasmic reticulum membrane"/>
    <property type="evidence" value="ECO:0007669"/>
    <property type="project" value="UniProtKB-SubCell"/>
</dbReference>
<gene>
    <name evidence="30" type="ORF">PVAP13_8NG085701</name>
</gene>
<evidence type="ECO:0000256" key="15">
    <source>
        <dbReference type="ARBA" id="ARBA00022777"/>
    </source>
</evidence>
<dbReference type="InterPro" id="IPR011009">
    <property type="entry name" value="Kinase-like_dom_sf"/>
</dbReference>
<keyword evidence="19" id="KW-0675">Receptor</keyword>
<evidence type="ECO:0000256" key="23">
    <source>
        <dbReference type="ARBA" id="ARBA00054320"/>
    </source>
</evidence>
<dbReference type="InterPro" id="IPR051809">
    <property type="entry name" value="Plant_receptor-like_S/T_kinase"/>
</dbReference>
<dbReference type="PROSITE" id="PS00107">
    <property type="entry name" value="PROTEIN_KINASE_ATP"/>
    <property type="match status" value="1"/>
</dbReference>
<evidence type="ECO:0000256" key="4">
    <source>
        <dbReference type="ARBA" id="ARBA00008684"/>
    </source>
</evidence>
<comment type="catalytic activity">
    <reaction evidence="22">
        <text>L-seryl-[protein] + ATP = O-phospho-L-seryl-[protein] + ADP + H(+)</text>
        <dbReference type="Rhea" id="RHEA:17989"/>
        <dbReference type="Rhea" id="RHEA-COMP:9863"/>
        <dbReference type="Rhea" id="RHEA-COMP:11604"/>
        <dbReference type="ChEBI" id="CHEBI:15378"/>
        <dbReference type="ChEBI" id="CHEBI:29999"/>
        <dbReference type="ChEBI" id="CHEBI:30616"/>
        <dbReference type="ChEBI" id="CHEBI:83421"/>
        <dbReference type="ChEBI" id="CHEBI:456216"/>
        <dbReference type="EC" id="2.7.11.1"/>
    </reaction>
</comment>
<evidence type="ECO:0000256" key="1">
    <source>
        <dbReference type="ARBA" id="ARBA00004162"/>
    </source>
</evidence>
<evidence type="ECO:0000256" key="11">
    <source>
        <dbReference type="ARBA" id="ARBA00022692"/>
    </source>
</evidence>
<dbReference type="Gene3D" id="3.30.200.20">
    <property type="entry name" value="Phosphorylase Kinase, domain 1"/>
    <property type="match status" value="1"/>
</dbReference>
<keyword evidence="8" id="KW-0597">Phosphoprotein</keyword>
<keyword evidence="17 27" id="KW-1133">Transmembrane helix</keyword>
<keyword evidence="18 27" id="KW-0472">Membrane</keyword>
<keyword evidence="20" id="KW-0325">Glycoprotein</keyword>
<evidence type="ECO:0000256" key="19">
    <source>
        <dbReference type="ARBA" id="ARBA00023170"/>
    </source>
</evidence>
<dbReference type="FunFam" id="3.30.200.20:FF:000432">
    <property type="entry name" value="LRR receptor-like serine/threonine-protein kinase EFR"/>
    <property type="match status" value="1"/>
</dbReference>
<keyword evidence="12 28" id="KW-0732">Signal</keyword>
<accession>A0A8T0P645</accession>
<dbReference type="Pfam" id="PF13855">
    <property type="entry name" value="LRR_8"/>
    <property type="match status" value="1"/>
</dbReference>
<evidence type="ECO:0000313" key="30">
    <source>
        <dbReference type="EMBL" id="KAG2556139.1"/>
    </source>
</evidence>
<evidence type="ECO:0000256" key="10">
    <source>
        <dbReference type="ARBA" id="ARBA00022679"/>
    </source>
</evidence>
<protein>
    <recommendedName>
        <fullName evidence="25">Receptor kinase-like protein Xa21</fullName>
        <ecNumber evidence="5">2.7.11.1</ecNumber>
    </recommendedName>
</protein>
<comment type="function">
    <text evidence="23">Receptor kinase that detects X.oryzae pv. oryzae protein Ax21 to promote innate immunity. Following X.oryzae pv. oryzae protein Ax21 detection, undergoes cleavage, releasing the processed protein kinase Xa21 chain.</text>
</comment>
<evidence type="ECO:0000256" key="16">
    <source>
        <dbReference type="ARBA" id="ARBA00022840"/>
    </source>
</evidence>
<dbReference type="Pfam" id="PF08263">
    <property type="entry name" value="LRRNT_2"/>
    <property type="match status" value="1"/>
</dbReference>
<dbReference type="FunFam" id="3.80.10.10:FF:000288">
    <property type="entry name" value="LRR receptor-like serine/threonine-protein kinase EFR"/>
    <property type="match status" value="1"/>
</dbReference>
<keyword evidence="9" id="KW-0433">Leucine-rich repeat</keyword>
<evidence type="ECO:0000256" key="27">
    <source>
        <dbReference type="SAM" id="Phobius"/>
    </source>
</evidence>
<dbReference type="InterPro" id="IPR013210">
    <property type="entry name" value="LRR_N_plant-typ"/>
</dbReference>
<feature type="transmembrane region" description="Helical" evidence="27">
    <location>
        <begin position="641"/>
        <end position="662"/>
    </location>
</feature>
<dbReference type="EC" id="2.7.11.1" evidence="5"/>
<keyword evidence="15" id="KW-0418">Kinase</keyword>
<dbReference type="PANTHER" id="PTHR27008">
    <property type="entry name" value="OS04G0122200 PROTEIN"/>
    <property type="match status" value="1"/>
</dbReference>
<reference evidence="30 31" key="1">
    <citation type="submission" date="2020-05" db="EMBL/GenBank/DDBJ databases">
        <title>WGS assembly of Panicum virgatum.</title>
        <authorList>
            <person name="Lovell J.T."/>
            <person name="Jenkins J."/>
            <person name="Shu S."/>
            <person name="Juenger T.E."/>
            <person name="Schmutz J."/>
        </authorList>
    </citation>
    <scope>NUCLEOTIDE SEQUENCE [LARGE SCALE GENOMIC DNA]</scope>
    <source>
        <strain evidence="31">cv. AP13</strain>
    </source>
</reference>
<dbReference type="InterPro" id="IPR008271">
    <property type="entry name" value="Ser/Thr_kinase_AS"/>
</dbReference>
<dbReference type="EMBL" id="CM029052">
    <property type="protein sequence ID" value="KAG2556139.1"/>
    <property type="molecule type" value="Genomic_DNA"/>
</dbReference>
<keyword evidence="11 27" id="KW-0812">Transmembrane</keyword>
<dbReference type="Gene3D" id="1.10.510.10">
    <property type="entry name" value="Transferase(Phosphotransferase) domain 1"/>
    <property type="match status" value="1"/>
</dbReference>
<dbReference type="SMART" id="SM00220">
    <property type="entry name" value="S_TKc"/>
    <property type="match status" value="1"/>
</dbReference>
<dbReference type="GO" id="GO:0005524">
    <property type="term" value="F:ATP binding"/>
    <property type="evidence" value="ECO:0007669"/>
    <property type="project" value="UniProtKB-UniRule"/>
</dbReference>
<evidence type="ECO:0000256" key="28">
    <source>
        <dbReference type="SAM" id="SignalP"/>
    </source>
</evidence>
<comment type="subcellular location">
    <subcellularLocation>
        <location evidence="1">Cell membrane</location>
        <topology evidence="1">Single-pass membrane protein</topology>
    </subcellularLocation>
    <subcellularLocation>
        <location evidence="2">Endoplasmic reticulum membrane</location>
        <topology evidence="2">Single-pass membrane protein</topology>
    </subcellularLocation>
    <subcellularLocation>
        <location evidence="3">Membrane</location>
        <topology evidence="3">Single-pass type I membrane protein</topology>
    </subcellularLocation>
</comment>
<keyword evidence="10" id="KW-0808">Transferase</keyword>